<dbReference type="SUPFAM" id="SSF47413">
    <property type="entry name" value="lambda repressor-like DNA-binding domains"/>
    <property type="match status" value="1"/>
</dbReference>
<dbReference type="NCBIfam" id="TIGR02607">
    <property type="entry name" value="antidote_HigA"/>
    <property type="match status" value="1"/>
</dbReference>
<organism evidence="3 4">
    <name type="scientific">Pelistega suis</name>
    <dbReference type="NCBI Taxonomy" id="1631957"/>
    <lineage>
        <taxon>Bacteria</taxon>
        <taxon>Pseudomonadati</taxon>
        <taxon>Pseudomonadota</taxon>
        <taxon>Betaproteobacteria</taxon>
        <taxon>Burkholderiales</taxon>
        <taxon>Alcaligenaceae</taxon>
        <taxon>Pelistega</taxon>
    </lineage>
</organism>
<dbReference type="GO" id="GO:0003677">
    <property type="term" value="F:DNA binding"/>
    <property type="evidence" value="ECO:0007669"/>
    <property type="project" value="UniProtKB-KW"/>
</dbReference>
<evidence type="ECO:0000313" key="3">
    <source>
        <dbReference type="EMBL" id="NOL51810.1"/>
    </source>
</evidence>
<name>A0A849P2V4_9BURK</name>
<gene>
    <name evidence="3" type="ORF">HKX39_06465</name>
</gene>
<dbReference type="RefSeq" id="WP_216605063.1">
    <property type="nucleotide sequence ID" value="NZ_JABGBN010000004.1"/>
</dbReference>
<accession>A0A849P2V4</accession>
<dbReference type="PROSITE" id="PS50943">
    <property type="entry name" value="HTH_CROC1"/>
    <property type="match status" value="1"/>
</dbReference>
<reference evidence="3 4" key="1">
    <citation type="submission" date="2020-05" db="EMBL/GenBank/DDBJ databases">
        <authorList>
            <person name="Niu N."/>
        </authorList>
    </citation>
    <scope>NUCLEOTIDE SEQUENCE [LARGE SCALE GENOMIC DNA]</scope>
    <source>
        <strain evidence="3 4">3340-03</strain>
    </source>
</reference>
<proteinExistence type="predicted"/>
<evidence type="ECO:0000313" key="4">
    <source>
        <dbReference type="Proteomes" id="UP000537862"/>
    </source>
</evidence>
<dbReference type="InterPro" id="IPR010982">
    <property type="entry name" value="Lambda_DNA-bd_dom_sf"/>
</dbReference>
<evidence type="ECO:0000259" key="2">
    <source>
        <dbReference type="PROSITE" id="PS50943"/>
    </source>
</evidence>
<dbReference type="Proteomes" id="UP000537862">
    <property type="component" value="Unassembled WGS sequence"/>
</dbReference>
<keyword evidence="4" id="KW-1185">Reference proteome</keyword>
<keyword evidence="1" id="KW-0238">DNA-binding</keyword>
<comment type="caution">
    <text evidence="3">The sequence shown here is derived from an EMBL/GenBank/DDBJ whole genome shotgun (WGS) entry which is preliminary data.</text>
</comment>
<dbReference type="InterPro" id="IPR001387">
    <property type="entry name" value="Cro/C1-type_HTH"/>
</dbReference>
<protein>
    <submittedName>
        <fullName evidence="3">HigA family addiction module antidote protein</fullName>
    </submittedName>
</protein>
<dbReference type="InterPro" id="IPR013430">
    <property type="entry name" value="Toxin_antidote_HigA"/>
</dbReference>
<dbReference type="AlphaFoldDB" id="A0A849P2V4"/>
<evidence type="ECO:0000256" key="1">
    <source>
        <dbReference type="ARBA" id="ARBA00023125"/>
    </source>
</evidence>
<feature type="domain" description="HTH cro/C1-type" evidence="2">
    <location>
        <begin position="14"/>
        <end position="69"/>
    </location>
</feature>
<dbReference type="EMBL" id="JABGBN010000004">
    <property type="protein sequence ID" value="NOL51810.1"/>
    <property type="molecule type" value="Genomic_DNA"/>
</dbReference>
<dbReference type="Gene3D" id="1.10.260.40">
    <property type="entry name" value="lambda repressor-like DNA-binding domains"/>
    <property type="match status" value="1"/>
</dbReference>
<dbReference type="Pfam" id="PF01381">
    <property type="entry name" value="HTH_3"/>
    <property type="match status" value="1"/>
</dbReference>
<dbReference type="PANTHER" id="PTHR36924:SF1">
    <property type="entry name" value="ANTITOXIN HIGA-1"/>
    <property type="match status" value="1"/>
</dbReference>
<sequence>MARMHNPPHPGLFVKEYLDNSNITVTEAAKNLGITRAALSRIINGRTGISPEMALRLDEAIKLFKAETWLKLQLDYDL</sequence>
<dbReference type="PANTHER" id="PTHR36924">
    <property type="entry name" value="ANTITOXIN HIGA-1"/>
    <property type="match status" value="1"/>
</dbReference>
<dbReference type="SMART" id="SM00530">
    <property type="entry name" value="HTH_XRE"/>
    <property type="match status" value="1"/>
</dbReference>
<dbReference type="CDD" id="cd00093">
    <property type="entry name" value="HTH_XRE"/>
    <property type="match status" value="1"/>
</dbReference>